<dbReference type="HAMAP" id="MF_01465">
    <property type="entry name" value="SecY"/>
    <property type="match status" value="1"/>
</dbReference>
<accession>A0A173YF54</accession>
<feature type="transmembrane region" description="Helical" evidence="10">
    <location>
        <begin position="372"/>
        <end position="394"/>
    </location>
</feature>
<dbReference type="AlphaFoldDB" id="A0A173YF54"/>
<evidence type="ECO:0000256" key="9">
    <source>
        <dbReference type="ARBA" id="ARBA00039733"/>
    </source>
</evidence>
<evidence type="ECO:0000256" key="11">
    <source>
        <dbReference type="RuleBase" id="RU000537"/>
    </source>
</evidence>
<protein>
    <recommendedName>
        <fullName evidence="9 10">Protein translocase subunit SecY</fullName>
    </recommendedName>
</protein>
<feature type="transmembrane region" description="Helical" evidence="10">
    <location>
        <begin position="18"/>
        <end position="34"/>
    </location>
</feature>
<dbReference type="EMBL" id="CYZU01000001">
    <property type="protein sequence ID" value="CUN62429.1"/>
    <property type="molecule type" value="Genomic_DNA"/>
</dbReference>
<dbReference type="GO" id="GO:0006605">
    <property type="term" value="P:protein targeting"/>
    <property type="evidence" value="ECO:0007669"/>
    <property type="project" value="UniProtKB-UniRule"/>
</dbReference>
<evidence type="ECO:0000313" key="14">
    <source>
        <dbReference type="EMBL" id="CUN62429.1"/>
    </source>
</evidence>
<evidence type="ECO:0000256" key="3">
    <source>
        <dbReference type="ARBA" id="ARBA00022448"/>
    </source>
</evidence>
<dbReference type="SUPFAM" id="SSF103491">
    <property type="entry name" value="Preprotein translocase SecY subunit"/>
    <property type="match status" value="1"/>
</dbReference>
<comment type="function">
    <text evidence="10 11">The central subunit of the protein translocation channel SecYEG. Consists of two halves formed by TMs 1-5 and 6-10. These two domains form a lateral gate at the front which open onto the bilayer between TMs 2 and 7, and are clamped together by SecE at the back. The channel is closed by both a pore ring composed of hydrophobic SecY resides and a short helix (helix 2A) on the extracellular side of the membrane which forms a plug. The plug probably moves laterally to allow the channel to open. The ring and the pore may move independently.</text>
</comment>
<organism evidence="14 15">
    <name type="scientific">Faecalicatena contorta</name>
    <dbReference type="NCBI Taxonomy" id="39482"/>
    <lineage>
        <taxon>Bacteria</taxon>
        <taxon>Bacillati</taxon>
        <taxon>Bacillota</taxon>
        <taxon>Clostridia</taxon>
        <taxon>Lachnospirales</taxon>
        <taxon>Lachnospiraceae</taxon>
        <taxon>Faecalicatena</taxon>
    </lineage>
</organism>
<dbReference type="PROSITE" id="PS00756">
    <property type="entry name" value="SECY_2"/>
    <property type="match status" value="1"/>
</dbReference>
<dbReference type="GO" id="GO:0043952">
    <property type="term" value="P:protein transport by the Sec complex"/>
    <property type="evidence" value="ECO:0007669"/>
    <property type="project" value="UniProtKB-UniRule"/>
</dbReference>
<dbReference type="PANTHER" id="PTHR10906">
    <property type="entry name" value="SECY/SEC61-ALPHA FAMILY MEMBER"/>
    <property type="match status" value="1"/>
</dbReference>
<dbReference type="GO" id="GO:0005886">
    <property type="term" value="C:plasma membrane"/>
    <property type="evidence" value="ECO:0007669"/>
    <property type="project" value="UniProtKB-SubCell"/>
</dbReference>
<dbReference type="GeneID" id="93332636"/>
<dbReference type="Proteomes" id="UP000095544">
    <property type="component" value="Unassembled WGS sequence"/>
</dbReference>
<feature type="transmembrane region" description="Helical" evidence="10">
    <location>
        <begin position="400"/>
        <end position="420"/>
    </location>
</feature>
<dbReference type="NCBIfam" id="TIGR00967">
    <property type="entry name" value="3a0501s007"/>
    <property type="match status" value="1"/>
</dbReference>
<dbReference type="InterPro" id="IPR026593">
    <property type="entry name" value="SecY"/>
</dbReference>
<feature type="transmembrane region" description="Helical" evidence="10">
    <location>
        <begin position="146"/>
        <end position="166"/>
    </location>
</feature>
<dbReference type="Gene3D" id="1.10.3370.10">
    <property type="entry name" value="SecY subunit domain"/>
    <property type="match status" value="1"/>
</dbReference>
<dbReference type="PIRSF" id="PIRSF004557">
    <property type="entry name" value="SecY"/>
    <property type="match status" value="1"/>
</dbReference>
<feature type="transmembrane region" description="Helical" evidence="10">
    <location>
        <begin position="173"/>
        <end position="191"/>
    </location>
</feature>
<proteinExistence type="inferred from homology"/>
<reference evidence="14 15" key="1">
    <citation type="submission" date="2015-09" db="EMBL/GenBank/DDBJ databases">
        <authorList>
            <consortium name="Pathogen Informatics"/>
        </authorList>
    </citation>
    <scope>NUCLEOTIDE SEQUENCE [LARGE SCALE GENOMIC DNA]</scope>
    <source>
        <strain evidence="14 15">2789STDY5834876</strain>
    </source>
</reference>
<evidence type="ECO:0000256" key="4">
    <source>
        <dbReference type="ARBA" id="ARBA00022692"/>
    </source>
</evidence>
<feature type="transmembrane region" description="Helical" evidence="10">
    <location>
        <begin position="268"/>
        <end position="288"/>
    </location>
</feature>
<dbReference type="FunFam" id="1.10.3370.10:FF:000001">
    <property type="entry name" value="Preprotein translocase subunit SecY"/>
    <property type="match status" value="1"/>
</dbReference>
<dbReference type="PROSITE" id="PS00755">
    <property type="entry name" value="SECY_1"/>
    <property type="match status" value="1"/>
</dbReference>
<name>A0A173YF54_9FIRM</name>
<feature type="transmembrane region" description="Helical" evidence="10">
    <location>
        <begin position="114"/>
        <end position="134"/>
    </location>
</feature>
<evidence type="ECO:0000256" key="2">
    <source>
        <dbReference type="ARBA" id="ARBA00005751"/>
    </source>
</evidence>
<dbReference type="RefSeq" id="WP_025654680.1">
    <property type="nucleotide sequence ID" value="NZ_BAAACT010000094.1"/>
</dbReference>
<keyword evidence="4 10" id="KW-0812">Transmembrane</keyword>
<evidence type="ECO:0000256" key="1">
    <source>
        <dbReference type="ARBA" id="ARBA00004141"/>
    </source>
</evidence>
<keyword evidence="5 10" id="KW-0653">Protein transport</keyword>
<dbReference type="OrthoDB" id="9809248at2"/>
<evidence type="ECO:0000256" key="5">
    <source>
        <dbReference type="ARBA" id="ARBA00022927"/>
    </source>
</evidence>
<evidence type="ECO:0000256" key="8">
    <source>
        <dbReference type="ARBA" id="ARBA00023136"/>
    </source>
</evidence>
<evidence type="ECO:0000256" key="6">
    <source>
        <dbReference type="ARBA" id="ARBA00022989"/>
    </source>
</evidence>
<evidence type="ECO:0000256" key="12">
    <source>
        <dbReference type="RuleBase" id="RU003484"/>
    </source>
</evidence>
<feature type="transmembrane region" description="Helical" evidence="10">
    <location>
        <begin position="211"/>
        <end position="231"/>
    </location>
</feature>
<keyword evidence="10" id="KW-1003">Cell membrane</keyword>
<dbReference type="Pfam" id="PF00344">
    <property type="entry name" value="SecY"/>
    <property type="match status" value="1"/>
</dbReference>
<dbReference type="PRINTS" id="PR00303">
    <property type="entry name" value="SECYTRNLCASE"/>
</dbReference>
<keyword evidence="7 10" id="KW-0811">Translocation</keyword>
<keyword evidence="8 10" id="KW-0472">Membrane</keyword>
<feature type="transmembrane region" description="Helical" evidence="10">
    <location>
        <begin position="316"/>
        <end position="335"/>
    </location>
</feature>
<keyword evidence="3 10" id="KW-0813">Transport</keyword>
<keyword evidence="6 10" id="KW-1133">Transmembrane helix</keyword>
<feature type="transmembrane region" description="Helical" evidence="10">
    <location>
        <begin position="72"/>
        <end position="94"/>
    </location>
</feature>
<sequence>MLETVRRAFQIEDIRKRLFYTFLMLVVVRLGSQLPTPGVDPTYIQEFFANQTGDAFNFFDAFTGGSFTQMSVFALSITPYITSSIIMQLLTIAIPKLEEMQKEGEDGRKKIAAITRYVTVALALIESIAMAVGFGRQGLLVEYNFVNAAIVVCTLTAGSAFLMWIGERITEKGVGNGISIVLLINIVSRVPDDFVQLYEQFVRGKTIAKGGLAAIIILAVLLVVIVFVIILQGGERKIAVQYSQKVQGRKTYGGQSTHIPLKVNTAGVIPVIFASSLMQFPIVIASFLGKGEGTGIGSQILKGMNSNNWCNPGNLIYSWGLIVYIVLTIFFAYFYTSITFNPLEIANNMKKSGGFIPGIRPGKPTVEYLQKILNYIIFIGACGLVIVQVIPYFFNGVFKANVSFGGTSLIIIVGVVLETIKQIEAQMLVRNYSGFLNNKGNSMKNSFLGY</sequence>
<comment type="subunit">
    <text evidence="10">Component of the Sec protein translocase complex. Heterotrimer consisting of SecY, SecE and SecG subunits. The heterotrimers can form oligomers, although 1 heterotrimer is thought to be able to translocate proteins. Interacts with the ribosome. Interacts with SecDF, and other proteins may be involved. Interacts with SecA.</text>
</comment>
<dbReference type="InterPro" id="IPR002208">
    <property type="entry name" value="SecY/SEC61-alpha"/>
</dbReference>
<evidence type="ECO:0000313" key="15">
    <source>
        <dbReference type="Proteomes" id="UP000095544"/>
    </source>
</evidence>
<evidence type="ECO:0000256" key="7">
    <source>
        <dbReference type="ARBA" id="ARBA00023010"/>
    </source>
</evidence>
<dbReference type="STRING" id="39482.ERS852491_00080"/>
<dbReference type="InterPro" id="IPR030659">
    <property type="entry name" value="SecY_CS"/>
</dbReference>
<evidence type="ECO:0000256" key="13">
    <source>
        <dbReference type="RuleBase" id="RU004349"/>
    </source>
</evidence>
<comment type="similarity">
    <text evidence="2 10 13">Belongs to the SecY/SEC61-alpha family.</text>
</comment>
<dbReference type="GO" id="GO:0065002">
    <property type="term" value="P:intracellular protein transmembrane transport"/>
    <property type="evidence" value="ECO:0007669"/>
    <property type="project" value="UniProtKB-UniRule"/>
</dbReference>
<comment type="subcellular location">
    <subcellularLocation>
        <location evidence="10">Cell membrane</location>
        <topology evidence="10">Multi-pass membrane protein</topology>
    </subcellularLocation>
    <subcellularLocation>
        <location evidence="1 12">Membrane</location>
        <topology evidence="1 12">Multi-pass membrane protein</topology>
    </subcellularLocation>
</comment>
<dbReference type="InterPro" id="IPR023201">
    <property type="entry name" value="SecY_dom_sf"/>
</dbReference>
<gene>
    <name evidence="10 14" type="primary">secY</name>
    <name evidence="14" type="ORF">ERS852491_00080</name>
</gene>
<evidence type="ECO:0000256" key="10">
    <source>
        <dbReference type="HAMAP-Rule" id="MF_01465"/>
    </source>
</evidence>